<accession>A0A210PNM8</accession>
<reference evidence="2 3" key="1">
    <citation type="journal article" date="2017" name="Nat. Ecol. Evol.">
        <title>Scallop genome provides insights into evolution of bilaterian karyotype and development.</title>
        <authorList>
            <person name="Wang S."/>
            <person name="Zhang J."/>
            <person name="Jiao W."/>
            <person name="Li J."/>
            <person name="Xun X."/>
            <person name="Sun Y."/>
            <person name="Guo X."/>
            <person name="Huan P."/>
            <person name="Dong B."/>
            <person name="Zhang L."/>
            <person name="Hu X."/>
            <person name="Sun X."/>
            <person name="Wang J."/>
            <person name="Zhao C."/>
            <person name="Wang Y."/>
            <person name="Wang D."/>
            <person name="Huang X."/>
            <person name="Wang R."/>
            <person name="Lv J."/>
            <person name="Li Y."/>
            <person name="Zhang Z."/>
            <person name="Liu B."/>
            <person name="Lu W."/>
            <person name="Hui Y."/>
            <person name="Liang J."/>
            <person name="Zhou Z."/>
            <person name="Hou R."/>
            <person name="Li X."/>
            <person name="Liu Y."/>
            <person name="Li H."/>
            <person name="Ning X."/>
            <person name="Lin Y."/>
            <person name="Zhao L."/>
            <person name="Xing Q."/>
            <person name="Dou J."/>
            <person name="Li Y."/>
            <person name="Mao J."/>
            <person name="Guo H."/>
            <person name="Dou H."/>
            <person name="Li T."/>
            <person name="Mu C."/>
            <person name="Jiang W."/>
            <person name="Fu Q."/>
            <person name="Fu X."/>
            <person name="Miao Y."/>
            <person name="Liu J."/>
            <person name="Yu Q."/>
            <person name="Li R."/>
            <person name="Liao H."/>
            <person name="Li X."/>
            <person name="Kong Y."/>
            <person name="Jiang Z."/>
            <person name="Chourrout D."/>
            <person name="Li R."/>
            <person name="Bao Z."/>
        </authorList>
    </citation>
    <scope>NUCLEOTIDE SEQUENCE [LARGE SCALE GENOMIC DNA]</scope>
    <source>
        <strain evidence="2 3">PY_sf001</strain>
    </source>
</reference>
<name>A0A210PNM8_MIZYE</name>
<organism evidence="2 3">
    <name type="scientific">Mizuhopecten yessoensis</name>
    <name type="common">Japanese scallop</name>
    <name type="synonym">Patinopecten yessoensis</name>
    <dbReference type="NCBI Taxonomy" id="6573"/>
    <lineage>
        <taxon>Eukaryota</taxon>
        <taxon>Metazoa</taxon>
        <taxon>Spiralia</taxon>
        <taxon>Lophotrochozoa</taxon>
        <taxon>Mollusca</taxon>
        <taxon>Bivalvia</taxon>
        <taxon>Autobranchia</taxon>
        <taxon>Pteriomorphia</taxon>
        <taxon>Pectinida</taxon>
        <taxon>Pectinoidea</taxon>
        <taxon>Pectinidae</taxon>
        <taxon>Mizuhopecten</taxon>
    </lineage>
</organism>
<keyword evidence="3" id="KW-1185">Reference proteome</keyword>
<dbReference type="AlphaFoldDB" id="A0A210PNM8"/>
<dbReference type="PANTHER" id="PTHR31475">
    <property type="entry name" value="UPF0462 PROTEIN"/>
    <property type="match status" value="1"/>
</dbReference>
<dbReference type="OrthoDB" id="10056816at2759"/>
<sequence>MEFSIATTWDARALNHTPVVVTLTRHSSGNDVKIHIDAPFFNSPPNPGGAAGQPFTQLYNYEVVEVLFLNDKGDYLEVGLGPHGQHLVRMLRGEKNAVKEQLALSYTATITGGNIWRGDAVIPGEYFPEKVTKFNAHAIYGSASSRVYESLYPVPRGQYQDADIHRLAHFRSLEFQRLLPQNHESGYKSSKWNSIQ</sequence>
<gene>
    <name evidence="2" type="ORF">KP79_PYT12823</name>
</gene>
<evidence type="ECO:0000256" key="1">
    <source>
        <dbReference type="ARBA" id="ARBA00038085"/>
    </source>
</evidence>
<evidence type="ECO:0000313" key="2">
    <source>
        <dbReference type="EMBL" id="OWF38068.1"/>
    </source>
</evidence>
<dbReference type="Proteomes" id="UP000242188">
    <property type="component" value="Unassembled WGS sequence"/>
</dbReference>
<dbReference type="PANTHER" id="PTHR31475:SF5">
    <property type="entry name" value="UPF0462 PROTEIN C4ORF33 HOMOLOG"/>
    <property type="match status" value="1"/>
</dbReference>
<comment type="caution">
    <text evidence="2">The sequence shown here is derived from an EMBL/GenBank/DDBJ whole genome shotgun (WGS) entry which is preliminary data.</text>
</comment>
<evidence type="ECO:0000313" key="3">
    <source>
        <dbReference type="Proteomes" id="UP000242188"/>
    </source>
</evidence>
<proteinExistence type="inferred from homology"/>
<dbReference type="EMBL" id="NEDP02005574">
    <property type="protein sequence ID" value="OWF38068.1"/>
    <property type="molecule type" value="Genomic_DNA"/>
</dbReference>
<comment type="similarity">
    <text evidence="1">Belongs to the UPF0462 family.</text>
</comment>
<protein>
    <submittedName>
        <fullName evidence="2">UPF0462 protein C4orf33-like</fullName>
    </submittedName>
</protein>